<organism evidence="8 9">
    <name type="scientific">Phytohabitans maris</name>
    <dbReference type="NCBI Taxonomy" id="3071409"/>
    <lineage>
        <taxon>Bacteria</taxon>
        <taxon>Bacillati</taxon>
        <taxon>Actinomycetota</taxon>
        <taxon>Actinomycetes</taxon>
        <taxon>Micromonosporales</taxon>
        <taxon>Micromonosporaceae</taxon>
    </lineage>
</organism>
<dbReference type="PROSITE" id="PS00482">
    <property type="entry name" value="DIHYDROOROTASE_1"/>
    <property type="match status" value="1"/>
</dbReference>
<dbReference type="InterPro" id="IPR006680">
    <property type="entry name" value="Amidohydro-rel"/>
</dbReference>
<evidence type="ECO:0000256" key="5">
    <source>
        <dbReference type="ARBA" id="ARBA00022801"/>
    </source>
</evidence>
<evidence type="ECO:0000256" key="3">
    <source>
        <dbReference type="ARBA" id="ARBA00010286"/>
    </source>
</evidence>
<keyword evidence="9" id="KW-1185">Reference proteome</keyword>
<feature type="region of interest" description="Disordered" evidence="6">
    <location>
        <begin position="1"/>
        <end position="35"/>
    </location>
</feature>
<dbReference type="InterPro" id="IPR032466">
    <property type="entry name" value="Metal_Hydrolase"/>
</dbReference>
<dbReference type="EMBL" id="JAVHUY010000031">
    <property type="protein sequence ID" value="MDQ7908476.1"/>
    <property type="molecule type" value="Genomic_DNA"/>
</dbReference>
<evidence type="ECO:0000256" key="2">
    <source>
        <dbReference type="ARBA" id="ARBA00002368"/>
    </source>
</evidence>
<dbReference type="PROSITE" id="PS00483">
    <property type="entry name" value="DIHYDROOROTASE_2"/>
    <property type="match status" value="1"/>
</dbReference>
<dbReference type="Proteomes" id="UP001230908">
    <property type="component" value="Unassembled WGS sequence"/>
</dbReference>
<comment type="caution">
    <text evidence="8">The sequence shown here is derived from an EMBL/GenBank/DDBJ whole genome shotgun (WGS) entry which is preliminary data.</text>
</comment>
<comment type="similarity">
    <text evidence="3">Belongs to the metallo-dependent hydrolases superfamily. DHOase family. Class I DHOase subfamily.</text>
</comment>
<dbReference type="Gene3D" id="2.30.40.10">
    <property type="entry name" value="Urease, subunit C, domain 1"/>
    <property type="match status" value="1"/>
</dbReference>
<reference evidence="8 9" key="1">
    <citation type="submission" date="2023-08" db="EMBL/GenBank/DDBJ databases">
        <title>Phytohabitans sansha sp. nov., isolated from marine sediment.</title>
        <authorList>
            <person name="Zhao Y."/>
            <person name="Yi K."/>
        </authorList>
    </citation>
    <scope>NUCLEOTIDE SEQUENCE [LARGE SCALE GENOMIC DNA]</scope>
    <source>
        <strain evidence="8 9">ZYX-F-186</strain>
    </source>
</reference>
<dbReference type="PANTHER" id="PTHR43668:SF2">
    <property type="entry name" value="ALLANTOINASE"/>
    <property type="match status" value="1"/>
</dbReference>
<proteinExistence type="inferred from homology"/>
<evidence type="ECO:0000313" key="8">
    <source>
        <dbReference type="EMBL" id="MDQ7908476.1"/>
    </source>
</evidence>
<dbReference type="SUPFAM" id="SSF51556">
    <property type="entry name" value="Metallo-dependent hydrolases"/>
    <property type="match status" value="1"/>
</dbReference>
<protein>
    <submittedName>
        <fullName evidence="8">Dihydroorotase family protein</fullName>
    </submittedName>
</protein>
<evidence type="ECO:0000256" key="1">
    <source>
        <dbReference type="ARBA" id="ARBA00001947"/>
    </source>
</evidence>
<dbReference type="Gene3D" id="3.20.20.140">
    <property type="entry name" value="Metal-dependent hydrolases"/>
    <property type="match status" value="1"/>
</dbReference>
<evidence type="ECO:0000256" key="6">
    <source>
        <dbReference type="SAM" id="MobiDB-lite"/>
    </source>
</evidence>
<sequence>MRSFDEAISAGGDRFTPGARGSGRARPERHPDPDETWVVRGGRLLRADADPAVVDLVLRGERVVAVEPAGTADAGPVLDADGLDVAPGAIDLHVHLRDPGQTHKETVETGTAAAAAGGTTLVCDMPSTQPQVTTAERYAEKRASWAGRSTVDFALWAGGTDPERLRAMAAAGAIGVKVYMATSPGFEELYSPDDDAVRRVLRVSAELGWAVSVHAGDQAASDAHRDSLVRAGRTDPAAVLEVTRGPGNLAGLRSVLAAATDLRQRVHLAHLSAYGTAALDAFLEARAGHPGLTAESCFPALSEEEDLPRLGAYVLPTVFSAAARERFLGALADGGIDAIATDHAPHTRAEKDAGRDDAWAAPAGYPALETSLPLAYDALLAGRLPPRRFADALATAPARILGLPDRGRLAPGCYADLVLLDPAGSWRVDASTMHSLVGWSPLHGRTLRGRLVATYLRGRPVARGREILDAGRGRFVARPGFGAADRGM</sequence>
<comment type="function">
    <text evidence="2">Catalyzes the reversible cyclization of carbamoyl aspartate to dihydroorotate.</text>
</comment>
<evidence type="ECO:0000313" key="9">
    <source>
        <dbReference type="Proteomes" id="UP001230908"/>
    </source>
</evidence>
<gene>
    <name evidence="8" type="ORF">RB614_28500</name>
</gene>
<comment type="cofactor">
    <cofactor evidence="1">
        <name>Zn(2+)</name>
        <dbReference type="ChEBI" id="CHEBI:29105"/>
    </cofactor>
</comment>
<evidence type="ECO:0000256" key="4">
    <source>
        <dbReference type="ARBA" id="ARBA00022723"/>
    </source>
</evidence>
<evidence type="ECO:0000259" key="7">
    <source>
        <dbReference type="Pfam" id="PF01979"/>
    </source>
</evidence>
<dbReference type="InterPro" id="IPR011059">
    <property type="entry name" value="Metal-dep_hydrolase_composite"/>
</dbReference>
<dbReference type="PANTHER" id="PTHR43668">
    <property type="entry name" value="ALLANTOINASE"/>
    <property type="match status" value="1"/>
</dbReference>
<dbReference type="RefSeq" id="WP_308715747.1">
    <property type="nucleotide sequence ID" value="NZ_JAVHUY010000031.1"/>
</dbReference>
<dbReference type="Pfam" id="PF01979">
    <property type="entry name" value="Amidohydro_1"/>
    <property type="match status" value="1"/>
</dbReference>
<feature type="domain" description="Amidohydrolase-related" evidence="7">
    <location>
        <begin position="85"/>
        <end position="427"/>
    </location>
</feature>
<keyword evidence="5" id="KW-0378">Hydrolase</keyword>
<dbReference type="InterPro" id="IPR002195">
    <property type="entry name" value="Dihydroorotase_CS"/>
</dbReference>
<name>A0ABU0ZN53_9ACTN</name>
<accession>A0ABU0ZN53</accession>
<dbReference type="InterPro" id="IPR050138">
    <property type="entry name" value="DHOase/Allantoinase_Hydrolase"/>
</dbReference>
<keyword evidence="4" id="KW-0479">Metal-binding</keyword>
<dbReference type="SUPFAM" id="SSF51338">
    <property type="entry name" value="Composite domain of metallo-dependent hydrolases"/>
    <property type="match status" value="1"/>
</dbReference>